<dbReference type="RefSeq" id="WP_368009748.1">
    <property type="nucleotide sequence ID" value="NZ_JAMXFF010000089.1"/>
</dbReference>
<accession>A0ABT2N006</accession>
<sequence length="127" mass="14539">MTNKFRHHVHVLPEDDANRQIANGFISFNPNLNRLIQILPPSGGWLKVVNELKTVQGPKMQNIPLRMLVLLIDFDDDTDRLTYVRAQIPDALQSRVFVLGVWSEPERLKAEFNKTFEGIGAHIPQVK</sequence>
<evidence type="ECO:0000313" key="2">
    <source>
        <dbReference type="Proteomes" id="UP001525890"/>
    </source>
</evidence>
<dbReference type="Proteomes" id="UP001525890">
    <property type="component" value="Unassembled WGS sequence"/>
</dbReference>
<keyword evidence="2" id="KW-1185">Reference proteome</keyword>
<gene>
    <name evidence="1" type="ORF">NG799_28860</name>
</gene>
<evidence type="ECO:0000313" key="1">
    <source>
        <dbReference type="EMBL" id="MCT7970331.1"/>
    </source>
</evidence>
<dbReference type="EMBL" id="JAMXFF010000089">
    <property type="protein sequence ID" value="MCT7970331.1"/>
    <property type="molecule type" value="Genomic_DNA"/>
</dbReference>
<organism evidence="1 2">
    <name type="scientific">Laspinema palackyanum D2a</name>
    <dbReference type="NCBI Taxonomy" id="2953684"/>
    <lineage>
        <taxon>Bacteria</taxon>
        <taxon>Bacillati</taxon>
        <taxon>Cyanobacteriota</taxon>
        <taxon>Cyanophyceae</taxon>
        <taxon>Oscillatoriophycideae</taxon>
        <taxon>Oscillatoriales</taxon>
        <taxon>Laspinemataceae</taxon>
        <taxon>Laspinema</taxon>
        <taxon>Laspinema palackyanum</taxon>
    </lineage>
</organism>
<protein>
    <submittedName>
        <fullName evidence="1">Uncharacterized protein</fullName>
    </submittedName>
</protein>
<reference evidence="1 2" key="1">
    <citation type="journal article" date="2022" name="Front. Microbiol.">
        <title>High genomic differentiation and limited gene flow indicate recent cryptic speciation within the genus Laspinema (cyanobacteria).</title>
        <authorList>
            <person name="Stanojkovic A."/>
            <person name="Skoupy S."/>
            <person name="Skaloud P."/>
            <person name="Dvorak P."/>
        </authorList>
    </citation>
    <scope>NUCLEOTIDE SEQUENCE [LARGE SCALE GENOMIC DNA]</scope>
    <source>
        <strain evidence="1 2">D2a</strain>
    </source>
</reference>
<name>A0ABT2N006_9CYAN</name>
<proteinExistence type="predicted"/>
<comment type="caution">
    <text evidence="1">The sequence shown here is derived from an EMBL/GenBank/DDBJ whole genome shotgun (WGS) entry which is preliminary data.</text>
</comment>